<dbReference type="InterPro" id="IPR004046">
    <property type="entry name" value="GST_C"/>
</dbReference>
<organism evidence="8 9">
    <name type="scientific">Caenorhabditis auriculariae</name>
    <dbReference type="NCBI Taxonomy" id="2777116"/>
    <lineage>
        <taxon>Eukaryota</taxon>
        <taxon>Metazoa</taxon>
        <taxon>Ecdysozoa</taxon>
        <taxon>Nematoda</taxon>
        <taxon>Chromadorea</taxon>
        <taxon>Rhabditida</taxon>
        <taxon>Rhabditina</taxon>
        <taxon>Rhabditomorpha</taxon>
        <taxon>Rhabditoidea</taxon>
        <taxon>Rhabditidae</taxon>
        <taxon>Peloderinae</taxon>
        <taxon>Caenorhabditis</taxon>
    </lineage>
</organism>
<dbReference type="PROSITE" id="PS50404">
    <property type="entry name" value="GST_NTER"/>
    <property type="match status" value="1"/>
</dbReference>
<dbReference type="InterPro" id="IPR004045">
    <property type="entry name" value="Glutathione_S-Trfase_N"/>
</dbReference>
<dbReference type="PANTHER" id="PTHR11571:SF127">
    <property type="entry name" value="GLUTATHIONE S-TRANSFERASE"/>
    <property type="match status" value="1"/>
</dbReference>
<dbReference type="FunFam" id="3.40.30.10:FF:000189">
    <property type="entry name" value="Glutathione S-Transferase"/>
    <property type="match status" value="1"/>
</dbReference>
<dbReference type="AlphaFoldDB" id="A0A8S1HRU1"/>
<dbReference type="InterPro" id="IPR010987">
    <property type="entry name" value="Glutathione-S-Trfase_C-like"/>
</dbReference>
<feature type="domain" description="GST N-terminal" evidence="6">
    <location>
        <begin position="2"/>
        <end position="79"/>
    </location>
</feature>
<evidence type="ECO:0000256" key="4">
    <source>
        <dbReference type="ARBA" id="ARBA00047960"/>
    </source>
</evidence>
<sequence length="206" mass="23746">MVHYKLYYFESKGAAQAARDLFTLAGVEFEDIRYSDEEWGSHKHEMPFGQMPVLEVDGLQIPQSMAINRYLARKFGYAGKNPEEEALVDGFADQYYDFKGAIKTYYYVVAGWEKGDVEKLEKEIMIPARDKFFALITKFLKKSKSGYLTNGGLTFADILIAEHILTMNGFYPDYVKGFPEIDEYYQKVLNVPALKEYIKTRPQTDS</sequence>
<evidence type="ECO:0000259" key="6">
    <source>
        <dbReference type="PROSITE" id="PS50404"/>
    </source>
</evidence>
<dbReference type="Gene3D" id="3.40.30.10">
    <property type="entry name" value="Glutaredoxin"/>
    <property type="match status" value="1"/>
</dbReference>
<dbReference type="Pfam" id="PF14497">
    <property type="entry name" value="GST_C_3"/>
    <property type="match status" value="1"/>
</dbReference>
<dbReference type="PANTHER" id="PTHR11571">
    <property type="entry name" value="GLUTATHIONE S-TRANSFERASE"/>
    <property type="match status" value="1"/>
</dbReference>
<keyword evidence="9" id="KW-1185">Reference proteome</keyword>
<dbReference type="SUPFAM" id="SSF52833">
    <property type="entry name" value="Thioredoxin-like"/>
    <property type="match status" value="1"/>
</dbReference>
<dbReference type="GO" id="GO:0004364">
    <property type="term" value="F:glutathione transferase activity"/>
    <property type="evidence" value="ECO:0007669"/>
    <property type="project" value="UniProtKB-EC"/>
</dbReference>
<comment type="catalytic activity">
    <reaction evidence="4">
        <text>RX + glutathione = an S-substituted glutathione + a halide anion + H(+)</text>
        <dbReference type="Rhea" id="RHEA:16437"/>
        <dbReference type="ChEBI" id="CHEBI:15378"/>
        <dbReference type="ChEBI" id="CHEBI:16042"/>
        <dbReference type="ChEBI" id="CHEBI:17792"/>
        <dbReference type="ChEBI" id="CHEBI:57925"/>
        <dbReference type="ChEBI" id="CHEBI:90779"/>
        <dbReference type="EC" id="2.5.1.18"/>
    </reaction>
</comment>
<comment type="caution">
    <text evidence="8">The sequence shown here is derived from an EMBL/GenBank/DDBJ whole genome shotgun (WGS) entry which is preliminary data.</text>
</comment>
<dbReference type="SFLD" id="SFLDG01205">
    <property type="entry name" value="AMPS.1"/>
    <property type="match status" value="1"/>
</dbReference>
<proteinExistence type="inferred from homology"/>
<feature type="domain" description="GST C-terminal" evidence="7">
    <location>
        <begin position="81"/>
        <end position="206"/>
    </location>
</feature>
<dbReference type="OrthoDB" id="414243at2759"/>
<keyword evidence="2" id="KW-0808">Transferase</keyword>
<evidence type="ECO:0000256" key="2">
    <source>
        <dbReference type="ARBA" id="ARBA00022679"/>
    </source>
</evidence>
<evidence type="ECO:0000313" key="8">
    <source>
        <dbReference type="EMBL" id="CAD6195770.1"/>
    </source>
</evidence>
<dbReference type="EC" id="2.5.1.18" evidence="1"/>
<dbReference type="Gene3D" id="1.20.1050.10">
    <property type="match status" value="1"/>
</dbReference>
<evidence type="ECO:0000259" key="7">
    <source>
        <dbReference type="PROSITE" id="PS50405"/>
    </source>
</evidence>
<dbReference type="SUPFAM" id="SSF47616">
    <property type="entry name" value="GST C-terminal domain-like"/>
    <property type="match status" value="1"/>
</dbReference>
<evidence type="ECO:0000256" key="3">
    <source>
        <dbReference type="ARBA" id="ARBA00038317"/>
    </source>
</evidence>
<dbReference type="EMBL" id="CAJGYM010000060">
    <property type="protein sequence ID" value="CAD6195770.1"/>
    <property type="molecule type" value="Genomic_DNA"/>
</dbReference>
<dbReference type="PROSITE" id="PS50405">
    <property type="entry name" value="GST_CTER"/>
    <property type="match status" value="1"/>
</dbReference>
<dbReference type="SFLD" id="SFLDG00363">
    <property type="entry name" value="AMPS_(cytGST):_Alpha-__Mu-__Pi"/>
    <property type="match status" value="1"/>
</dbReference>
<comment type="similarity">
    <text evidence="3">Belongs to the GST superfamily. Sigma family.</text>
</comment>
<dbReference type="GO" id="GO:0006749">
    <property type="term" value="P:glutathione metabolic process"/>
    <property type="evidence" value="ECO:0007669"/>
    <property type="project" value="TreeGrafter"/>
</dbReference>
<evidence type="ECO:0000313" key="9">
    <source>
        <dbReference type="Proteomes" id="UP000835052"/>
    </source>
</evidence>
<dbReference type="Proteomes" id="UP000835052">
    <property type="component" value="Unassembled WGS sequence"/>
</dbReference>
<dbReference type="GO" id="GO:0005737">
    <property type="term" value="C:cytoplasm"/>
    <property type="evidence" value="ECO:0007669"/>
    <property type="project" value="UniProtKB-ARBA"/>
</dbReference>
<dbReference type="Pfam" id="PF02798">
    <property type="entry name" value="GST_N"/>
    <property type="match status" value="1"/>
</dbReference>
<accession>A0A8S1HRU1</accession>
<dbReference type="CDD" id="cd03039">
    <property type="entry name" value="GST_N_Sigma_like"/>
    <property type="match status" value="1"/>
</dbReference>
<dbReference type="SFLD" id="SFLDS00019">
    <property type="entry name" value="Glutathione_Transferase_(cytos"/>
    <property type="match status" value="1"/>
</dbReference>
<evidence type="ECO:0000256" key="1">
    <source>
        <dbReference type="ARBA" id="ARBA00012452"/>
    </source>
</evidence>
<dbReference type="InterPro" id="IPR040079">
    <property type="entry name" value="Glutathione_S-Trfase"/>
</dbReference>
<protein>
    <recommendedName>
        <fullName evidence="1">glutathione transferase</fullName>
        <ecNumber evidence="1">2.5.1.18</ecNumber>
    </recommendedName>
    <alternativeName>
        <fullName evidence="5">GST class-sigma</fullName>
    </alternativeName>
</protein>
<evidence type="ECO:0000256" key="5">
    <source>
        <dbReference type="ARBA" id="ARBA00078118"/>
    </source>
</evidence>
<dbReference type="InterPro" id="IPR036249">
    <property type="entry name" value="Thioredoxin-like_sf"/>
</dbReference>
<name>A0A8S1HRU1_9PELO</name>
<dbReference type="InterPro" id="IPR050213">
    <property type="entry name" value="GST_superfamily"/>
</dbReference>
<dbReference type="CDD" id="cd03192">
    <property type="entry name" value="GST_C_Sigma_like"/>
    <property type="match status" value="1"/>
</dbReference>
<reference evidence="8" key="1">
    <citation type="submission" date="2020-10" db="EMBL/GenBank/DDBJ databases">
        <authorList>
            <person name="Kikuchi T."/>
        </authorList>
    </citation>
    <scope>NUCLEOTIDE SEQUENCE</scope>
    <source>
        <strain evidence="8">NKZ352</strain>
    </source>
</reference>
<dbReference type="FunFam" id="1.20.1050.10:FF:000031">
    <property type="entry name" value="Glutathione S-Transferase"/>
    <property type="match status" value="1"/>
</dbReference>
<dbReference type="InterPro" id="IPR036282">
    <property type="entry name" value="Glutathione-S-Trfase_C_sf"/>
</dbReference>
<gene>
    <name evidence="8" type="ORF">CAUJ_LOCUS11689</name>
</gene>